<keyword evidence="7 9" id="KW-0057">Aromatic amino acid biosynthesis</keyword>
<dbReference type="Proteomes" id="UP000263486">
    <property type="component" value="Unassembled WGS sequence"/>
</dbReference>
<protein>
    <recommendedName>
        <fullName evidence="4 9">N-(5'-phosphoribosyl)anthranilate isomerase</fullName>
        <shortName evidence="9">PRAI</shortName>
        <ecNumber evidence="3 9">5.3.1.24</ecNumber>
    </recommendedName>
</protein>
<evidence type="ECO:0000256" key="4">
    <source>
        <dbReference type="ARBA" id="ARBA00022272"/>
    </source>
</evidence>
<reference evidence="11 12" key="1">
    <citation type="submission" date="2018-08" db="EMBL/GenBank/DDBJ databases">
        <title>Draft genome sequence of Psychrilyobacter sp. strain SD5 isolated from Black Sea water.</title>
        <authorList>
            <person name="Yadav S."/>
            <person name="Villanueva L."/>
            <person name="Damste J.S.S."/>
        </authorList>
    </citation>
    <scope>NUCLEOTIDE SEQUENCE [LARGE SCALE GENOMIC DNA]</scope>
    <source>
        <strain evidence="11 12">SD5</strain>
    </source>
</reference>
<dbReference type="RefSeq" id="WP_114641192.1">
    <property type="nucleotide sequence ID" value="NZ_JAACIO010000002.1"/>
</dbReference>
<comment type="catalytic activity">
    <reaction evidence="1 9">
        <text>N-(5-phospho-beta-D-ribosyl)anthranilate = 1-(2-carboxyphenylamino)-1-deoxy-D-ribulose 5-phosphate</text>
        <dbReference type="Rhea" id="RHEA:21540"/>
        <dbReference type="ChEBI" id="CHEBI:18277"/>
        <dbReference type="ChEBI" id="CHEBI:58613"/>
        <dbReference type="EC" id="5.3.1.24"/>
    </reaction>
</comment>
<gene>
    <name evidence="9" type="primary">trpF</name>
    <name evidence="11" type="ORF">DYH56_02100</name>
</gene>
<evidence type="ECO:0000256" key="3">
    <source>
        <dbReference type="ARBA" id="ARBA00012572"/>
    </source>
</evidence>
<sequence>MTKIKICGLQRVEDIGMVNKNLPDYVGFIFAESKRKIAKEKAKELIDKLDKRIKTVGVFVDERREDVEKTAKYCRLDILQFHGEETAEYCGQFRGRYEIWKAFSVKNRGIEERLLKYKEHTDLCILDAYNKGVRGGSGKVFNWDLIQGMSKKYKIALAGGITYKNILEAVGKVEPYIIDLSSGVETDGVKDGEKIKNVIQKLRRGGKNE</sequence>
<dbReference type="CDD" id="cd00405">
    <property type="entry name" value="PRAI"/>
    <property type="match status" value="1"/>
</dbReference>
<comment type="similarity">
    <text evidence="9">Belongs to the TrpF family.</text>
</comment>
<evidence type="ECO:0000256" key="2">
    <source>
        <dbReference type="ARBA" id="ARBA00004664"/>
    </source>
</evidence>
<evidence type="ECO:0000256" key="6">
    <source>
        <dbReference type="ARBA" id="ARBA00022822"/>
    </source>
</evidence>
<dbReference type="InterPro" id="IPR044643">
    <property type="entry name" value="TrpF_fam"/>
</dbReference>
<dbReference type="InterPro" id="IPR001240">
    <property type="entry name" value="PRAI_dom"/>
</dbReference>
<name>A0ABX9KL43_9FUSO</name>
<dbReference type="Gene3D" id="3.20.20.70">
    <property type="entry name" value="Aldolase class I"/>
    <property type="match status" value="1"/>
</dbReference>
<dbReference type="InterPro" id="IPR013785">
    <property type="entry name" value="Aldolase_TIM"/>
</dbReference>
<evidence type="ECO:0000256" key="5">
    <source>
        <dbReference type="ARBA" id="ARBA00022605"/>
    </source>
</evidence>
<evidence type="ECO:0000259" key="10">
    <source>
        <dbReference type="Pfam" id="PF00697"/>
    </source>
</evidence>
<proteinExistence type="inferred from homology"/>
<keyword evidence="8 9" id="KW-0413">Isomerase</keyword>
<evidence type="ECO:0000256" key="1">
    <source>
        <dbReference type="ARBA" id="ARBA00001164"/>
    </source>
</evidence>
<keyword evidence="12" id="KW-1185">Reference proteome</keyword>
<keyword evidence="5 9" id="KW-0028">Amino-acid biosynthesis</keyword>
<feature type="domain" description="N-(5'phosphoribosyl) anthranilate isomerase (PRAI)" evidence="10">
    <location>
        <begin position="4"/>
        <end position="201"/>
    </location>
</feature>
<dbReference type="InterPro" id="IPR011060">
    <property type="entry name" value="RibuloseP-bd_barrel"/>
</dbReference>
<dbReference type="EC" id="5.3.1.24" evidence="3 9"/>
<dbReference type="SUPFAM" id="SSF51366">
    <property type="entry name" value="Ribulose-phoshate binding barrel"/>
    <property type="match status" value="1"/>
</dbReference>
<comment type="pathway">
    <text evidence="2 9">Amino-acid biosynthesis; L-tryptophan biosynthesis; L-tryptophan from chorismate: step 3/5.</text>
</comment>
<dbReference type="GO" id="GO:0016853">
    <property type="term" value="F:isomerase activity"/>
    <property type="evidence" value="ECO:0007669"/>
    <property type="project" value="UniProtKB-KW"/>
</dbReference>
<dbReference type="PANTHER" id="PTHR42894">
    <property type="entry name" value="N-(5'-PHOSPHORIBOSYL)ANTHRANILATE ISOMERASE"/>
    <property type="match status" value="1"/>
</dbReference>
<dbReference type="Pfam" id="PF00697">
    <property type="entry name" value="PRAI"/>
    <property type="match status" value="1"/>
</dbReference>
<dbReference type="HAMAP" id="MF_00135">
    <property type="entry name" value="PRAI"/>
    <property type="match status" value="1"/>
</dbReference>
<accession>A0ABX9KL43</accession>
<keyword evidence="6 9" id="KW-0822">Tryptophan biosynthesis</keyword>
<evidence type="ECO:0000313" key="11">
    <source>
        <dbReference type="EMBL" id="REI42961.1"/>
    </source>
</evidence>
<evidence type="ECO:0000313" key="12">
    <source>
        <dbReference type="Proteomes" id="UP000263486"/>
    </source>
</evidence>
<comment type="caution">
    <text evidence="11">The sequence shown here is derived from an EMBL/GenBank/DDBJ whole genome shotgun (WGS) entry which is preliminary data.</text>
</comment>
<organism evidence="11 12">
    <name type="scientific">Psychrilyobacter piezotolerans</name>
    <dbReference type="NCBI Taxonomy" id="2293438"/>
    <lineage>
        <taxon>Bacteria</taxon>
        <taxon>Fusobacteriati</taxon>
        <taxon>Fusobacteriota</taxon>
        <taxon>Fusobacteriia</taxon>
        <taxon>Fusobacteriales</taxon>
        <taxon>Fusobacteriaceae</taxon>
        <taxon>Psychrilyobacter</taxon>
    </lineage>
</organism>
<evidence type="ECO:0000256" key="7">
    <source>
        <dbReference type="ARBA" id="ARBA00023141"/>
    </source>
</evidence>
<evidence type="ECO:0000256" key="9">
    <source>
        <dbReference type="HAMAP-Rule" id="MF_00135"/>
    </source>
</evidence>
<evidence type="ECO:0000256" key="8">
    <source>
        <dbReference type="ARBA" id="ARBA00023235"/>
    </source>
</evidence>
<dbReference type="EMBL" id="QUAJ01000002">
    <property type="protein sequence ID" value="REI42961.1"/>
    <property type="molecule type" value="Genomic_DNA"/>
</dbReference>
<dbReference type="PANTHER" id="PTHR42894:SF1">
    <property type="entry name" value="N-(5'-PHOSPHORIBOSYL)ANTHRANILATE ISOMERASE"/>
    <property type="match status" value="1"/>
</dbReference>